<name>A0A484GNS3_SOUCH</name>
<feature type="non-terminal residue" evidence="1">
    <location>
        <position position="1"/>
    </location>
</feature>
<reference evidence="1 2" key="1">
    <citation type="journal article" date="2018" name="Genomics">
        <title>Molecular footprints of inshore aquatic adaptation in Indo-Pacific humpback dolphin (Sousa chinensis).</title>
        <authorList>
            <person name="Ming Y."/>
            <person name="Jian J."/>
            <person name="Yu F."/>
            <person name="Yu X."/>
            <person name="Wang J."/>
            <person name="Liu W."/>
        </authorList>
    </citation>
    <scope>NUCLEOTIDE SEQUENCE [LARGE SCALE GENOMIC DNA]</scope>
    <source>
        <strain evidence="1">MY-2018</strain>
        <tissue evidence="1">Skin</tissue>
    </source>
</reference>
<proteinExistence type="predicted"/>
<accession>A0A484GNS3</accession>
<evidence type="ECO:0000313" key="1">
    <source>
        <dbReference type="EMBL" id="TEA37158.1"/>
    </source>
</evidence>
<dbReference type="EMBL" id="QWLN02005722">
    <property type="protein sequence ID" value="TEA37158.1"/>
    <property type="molecule type" value="Genomic_DNA"/>
</dbReference>
<dbReference type="AlphaFoldDB" id="A0A484GNS3"/>
<dbReference type="Gene3D" id="4.10.830.10">
    <property type="entry name" value="30s Ribosomal Protein S14, Chain N"/>
    <property type="match status" value="1"/>
</dbReference>
<dbReference type="Proteomes" id="UP000295264">
    <property type="component" value="Unassembled WGS sequence"/>
</dbReference>
<keyword evidence="2" id="KW-1185">Reference proteome</keyword>
<protein>
    <submittedName>
        <fullName evidence="1">Uncharacterized protein</fullName>
    </submittedName>
</protein>
<evidence type="ECO:0000313" key="2">
    <source>
        <dbReference type="Proteomes" id="UP000295264"/>
    </source>
</evidence>
<gene>
    <name evidence="1" type="ORF">DBR06_SOUSAS210386</name>
</gene>
<sequence length="29" mass="3548">HSLIWKYGLNMCHPCFCQYLEDIGFVEWD</sequence>
<organism evidence="1 2">
    <name type="scientific">Sousa chinensis</name>
    <name type="common">Indo-pacific humpbacked dolphin</name>
    <name type="synonym">Steno chinensis</name>
    <dbReference type="NCBI Taxonomy" id="103600"/>
    <lineage>
        <taxon>Eukaryota</taxon>
        <taxon>Metazoa</taxon>
        <taxon>Chordata</taxon>
        <taxon>Craniata</taxon>
        <taxon>Vertebrata</taxon>
        <taxon>Euteleostomi</taxon>
        <taxon>Mammalia</taxon>
        <taxon>Eutheria</taxon>
        <taxon>Laurasiatheria</taxon>
        <taxon>Artiodactyla</taxon>
        <taxon>Whippomorpha</taxon>
        <taxon>Cetacea</taxon>
        <taxon>Odontoceti</taxon>
        <taxon>Delphinidae</taxon>
        <taxon>Sousa</taxon>
    </lineage>
</organism>
<comment type="caution">
    <text evidence="1">The sequence shown here is derived from an EMBL/GenBank/DDBJ whole genome shotgun (WGS) entry which is preliminary data.</text>
</comment>
<dbReference type="InterPro" id="IPR043140">
    <property type="entry name" value="Ribosomal_uS14_sf"/>
</dbReference>